<evidence type="ECO:0000313" key="3">
    <source>
        <dbReference type="Proteomes" id="UP000188268"/>
    </source>
</evidence>
<dbReference type="Proteomes" id="UP000188268">
    <property type="component" value="Unassembled WGS sequence"/>
</dbReference>
<protein>
    <submittedName>
        <fullName evidence="2">Uncharacterized protein</fullName>
    </submittedName>
</protein>
<evidence type="ECO:0000313" key="2">
    <source>
        <dbReference type="EMBL" id="OMO98690.1"/>
    </source>
</evidence>
<dbReference type="AlphaFoldDB" id="A0A1R3JV70"/>
<evidence type="ECO:0000256" key="1">
    <source>
        <dbReference type="SAM" id="MobiDB-lite"/>
    </source>
</evidence>
<dbReference type="Gramene" id="OMO98690">
    <property type="protein sequence ID" value="OMO98690"/>
    <property type="gene ID" value="CCACVL1_04104"/>
</dbReference>
<dbReference type="EMBL" id="AWWV01007036">
    <property type="protein sequence ID" value="OMO98690.1"/>
    <property type="molecule type" value="Genomic_DNA"/>
</dbReference>
<proteinExistence type="predicted"/>
<feature type="region of interest" description="Disordered" evidence="1">
    <location>
        <begin position="20"/>
        <end position="50"/>
    </location>
</feature>
<comment type="caution">
    <text evidence="2">The sequence shown here is derived from an EMBL/GenBank/DDBJ whole genome shotgun (WGS) entry which is preliminary data.</text>
</comment>
<reference evidence="2 3" key="1">
    <citation type="submission" date="2013-09" db="EMBL/GenBank/DDBJ databases">
        <title>Corchorus capsularis genome sequencing.</title>
        <authorList>
            <person name="Alam M."/>
            <person name="Haque M.S."/>
            <person name="Islam M.S."/>
            <person name="Emdad E.M."/>
            <person name="Islam M.M."/>
            <person name="Ahmed B."/>
            <person name="Halim A."/>
            <person name="Hossen Q.M.M."/>
            <person name="Hossain M.Z."/>
            <person name="Ahmed R."/>
            <person name="Khan M.M."/>
            <person name="Islam R."/>
            <person name="Rashid M.M."/>
            <person name="Khan S.A."/>
            <person name="Rahman M.S."/>
            <person name="Alam M."/>
        </authorList>
    </citation>
    <scope>NUCLEOTIDE SEQUENCE [LARGE SCALE GENOMIC DNA]</scope>
    <source>
        <strain evidence="3">cv. CVL-1</strain>
        <tissue evidence="2">Whole seedling</tissue>
    </source>
</reference>
<organism evidence="2 3">
    <name type="scientific">Corchorus capsularis</name>
    <name type="common">Jute</name>
    <dbReference type="NCBI Taxonomy" id="210143"/>
    <lineage>
        <taxon>Eukaryota</taxon>
        <taxon>Viridiplantae</taxon>
        <taxon>Streptophyta</taxon>
        <taxon>Embryophyta</taxon>
        <taxon>Tracheophyta</taxon>
        <taxon>Spermatophyta</taxon>
        <taxon>Magnoliopsida</taxon>
        <taxon>eudicotyledons</taxon>
        <taxon>Gunneridae</taxon>
        <taxon>Pentapetalae</taxon>
        <taxon>rosids</taxon>
        <taxon>malvids</taxon>
        <taxon>Malvales</taxon>
        <taxon>Malvaceae</taxon>
        <taxon>Grewioideae</taxon>
        <taxon>Apeibeae</taxon>
        <taxon>Corchorus</taxon>
    </lineage>
</organism>
<sequence length="50" mass="5306">MAKRLRLKGHSVMLCSCISNRPVGPVRPSTGDLDGSNPGSAHISRHSPKP</sequence>
<keyword evidence="3" id="KW-1185">Reference proteome</keyword>
<accession>A0A1R3JV70</accession>
<name>A0A1R3JV70_COCAP</name>
<gene>
    <name evidence="2" type="ORF">CCACVL1_04104</name>
</gene>